<protein>
    <submittedName>
        <fullName evidence="1">Uncharacterized protein</fullName>
    </submittedName>
</protein>
<keyword evidence="2" id="KW-1185">Reference proteome</keyword>
<evidence type="ECO:0000313" key="1">
    <source>
        <dbReference type="EMBL" id="RAZ75323.1"/>
    </source>
</evidence>
<name>A0A330GPD4_9HYPH</name>
<reference evidence="1 2" key="1">
    <citation type="submission" date="2018-07" db="EMBL/GenBank/DDBJ databases">
        <title>Diversity of Mesorhizobium strains in Brazil.</title>
        <authorList>
            <person name="Helene L.C.F."/>
            <person name="Dall'Agnol R."/>
            <person name="Delamuta J.R.M."/>
            <person name="Hungria M."/>
        </authorList>
    </citation>
    <scope>NUCLEOTIDE SEQUENCE [LARGE SCALE GENOMIC DNA]</scope>
    <source>
        <strain evidence="1 2">CNPSo 3140</strain>
    </source>
</reference>
<comment type="caution">
    <text evidence="1">The sequence shown here is derived from an EMBL/GenBank/DDBJ whole genome shotgun (WGS) entry which is preliminary data.</text>
</comment>
<organism evidence="1 2">
    <name type="scientific">Mesorhizobium atlanticum</name>
    <dbReference type="NCBI Taxonomy" id="2233532"/>
    <lineage>
        <taxon>Bacteria</taxon>
        <taxon>Pseudomonadati</taxon>
        <taxon>Pseudomonadota</taxon>
        <taxon>Alphaproteobacteria</taxon>
        <taxon>Hyphomicrobiales</taxon>
        <taxon>Phyllobacteriaceae</taxon>
        <taxon>Mesorhizobium</taxon>
    </lineage>
</organism>
<gene>
    <name evidence="1" type="ORF">DPM35_17915</name>
</gene>
<proteinExistence type="predicted"/>
<dbReference type="Proteomes" id="UP000251956">
    <property type="component" value="Unassembled WGS sequence"/>
</dbReference>
<sequence>MSAQFKFFPGVCAAPHLPAGILSPYSDGERDAVAGDFANHQRGRKSASVAASPFLPVTIRGEMPGRAMRGSADFGDLSSGPR</sequence>
<dbReference type="OrthoDB" id="8101056at2"/>
<accession>A0A330GPD4</accession>
<dbReference type="EMBL" id="QMBQ01000005">
    <property type="protein sequence ID" value="RAZ75323.1"/>
    <property type="molecule type" value="Genomic_DNA"/>
</dbReference>
<dbReference type="AlphaFoldDB" id="A0A330GPD4"/>
<evidence type="ECO:0000313" key="2">
    <source>
        <dbReference type="Proteomes" id="UP000251956"/>
    </source>
</evidence>